<comment type="caution">
    <text evidence="3">The sequence shown here is derived from an EMBL/GenBank/DDBJ whole genome shotgun (WGS) entry which is preliminary data.</text>
</comment>
<feature type="transmembrane region" description="Helical" evidence="1">
    <location>
        <begin position="135"/>
        <end position="153"/>
    </location>
</feature>
<protein>
    <recommendedName>
        <fullName evidence="2">DUF7144 domain-containing protein</fullName>
    </recommendedName>
</protein>
<feature type="transmembrane region" description="Helical" evidence="1">
    <location>
        <begin position="38"/>
        <end position="62"/>
    </location>
</feature>
<feature type="domain" description="DUF7144" evidence="2">
    <location>
        <begin position="38"/>
        <end position="152"/>
    </location>
</feature>
<name>A0A542ZI31_9MICO</name>
<gene>
    <name evidence="3" type="ORF">FB474_1398</name>
</gene>
<keyword evidence="1" id="KW-0812">Transmembrane</keyword>
<accession>A0A542ZI31</accession>
<keyword evidence="1" id="KW-1133">Transmembrane helix</keyword>
<evidence type="ECO:0000256" key="1">
    <source>
        <dbReference type="SAM" id="Phobius"/>
    </source>
</evidence>
<dbReference type="EMBL" id="VFOQ01000001">
    <property type="protein sequence ID" value="TQL60023.1"/>
    <property type="molecule type" value="Genomic_DNA"/>
</dbReference>
<dbReference type="InterPro" id="IPR055568">
    <property type="entry name" value="DUF7144"/>
</dbReference>
<evidence type="ECO:0000313" key="3">
    <source>
        <dbReference type="EMBL" id="TQL60023.1"/>
    </source>
</evidence>
<dbReference type="Proteomes" id="UP000319514">
    <property type="component" value="Unassembled WGS sequence"/>
</dbReference>
<reference evidence="3 4" key="1">
    <citation type="submission" date="2019-06" db="EMBL/GenBank/DDBJ databases">
        <title>Sequencing the genomes of 1000 actinobacteria strains.</title>
        <authorList>
            <person name="Klenk H.-P."/>
        </authorList>
    </citation>
    <scope>NUCLEOTIDE SEQUENCE [LARGE SCALE GENOMIC DNA]</scope>
    <source>
        <strain evidence="3 4">DSM 18082</strain>
    </source>
</reference>
<keyword evidence="1" id="KW-0472">Membrane</keyword>
<evidence type="ECO:0000259" key="2">
    <source>
        <dbReference type="Pfam" id="PF23636"/>
    </source>
</evidence>
<keyword evidence="4" id="KW-1185">Reference proteome</keyword>
<sequence length="158" mass="16820">MSDMSNFSSARSMEAGMPQHASSAGPISEHPQTAWVGWAYFAGIMMMMVGAFQVIEALTALFNQNYLLVSSKGLLVHVNIAAWGWVHLIIGVVLIAAGFAVLAGKMWARIIGMALAGLSAIVNLAYIAAYPLWSITIIALDVLVIYALAVHGGELKES</sequence>
<feature type="transmembrane region" description="Helical" evidence="1">
    <location>
        <begin position="110"/>
        <end position="129"/>
    </location>
</feature>
<dbReference type="AlphaFoldDB" id="A0A542ZI31"/>
<dbReference type="Pfam" id="PF23636">
    <property type="entry name" value="DUF7144"/>
    <property type="match status" value="1"/>
</dbReference>
<feature type="transmembrane region" description="Helical" evidence="1">
    <location>
        <begin position="82"/>
        <end position="103"/>
    </location>
</feature>
<organism evidence="3 4">
    <name type="scientific">Oryzihumus leptocrescens</name>
    <dbReference type="NCBI Taxonomy" id="297536"/>
    <lineage>
        <taxon>Bacteria</taxon>
        <taxon>Bacillati</taxon>
        <taxon>Actinomycetota</taxon>
        <taxon>Actinomycetes</taxon>
        <taxon>Micrococcales</taxon>
        <taxon>Intrasporangiaceae</taxon>
        <taxon>Oryzihumus</taxon>
    </lineage>
</organism>
<proteinExistence type="predicted"/>
<evidence type="ECO:0000313" key="4">
    <source>
        <dbReference type="Proteomes" id="UP000319514"/>
    </source>
</evidence>